<evidence type="ECO:0000313" key="2">
    <source>
        <dbReference type="Proteomes" id="UP001140096"/>
    </source>
</evidence>
<evidence type="ECO:0000313" key="1">
    <source>
        <dbReference type="EMBL" id="KAJ2804857.1"/>
    </source>
</evidence>
<gene>
    <name evidence="1" type="ORF">H4S07_004142</name>
</gene>
<organism evidence="1 2">
    <name type="scientific">Coemansia furcata</name>
    <dbReference type="NCBI Taxonomy" id="417177"/>
    <lineage>
        <taxon>Eukaryota</taxon>
        <taxon>Fungi</taxon>
        <taxon>Fungi incertae sedis</taxon>
        <taxon>Zoopagomycota</taxon>
        <taxon>Kickxellomycotina</taxon>
        <taxon>Kickxellomycetes</taxon>
        <taxon>Kickxellales</taxon>
        <taxon>Kickxellaceae</taxon>
        <taxon>Coemansia</taxon>
    </lineage>
</organism>
<name>A0ACC1LBZ3_9FUNG</name>
<feature type="non-terminal residue" evidence="1">
    <location>
        <position position="653"/>
    </location>
</feature>
<proteinExistence type="predicted"/>
<protein>
    <submittedName>
        <fullName evidence="1">Uncharacterized protein</fullName>
    </submittedName>
</protein>
<reference evidence="1" key="1">
    <citation type="submission" date="2022-07" db="EMBL/GenBank/DDBJ databases">
        <title>Phylogenomic reconstructions and comparative analyses of Kickxellomycotina fungi.</title>
        <authorList>
            <person name="Reynolds N.K."/>
            <person name="Stajich J.E."/>
            <person name="Barry K."/>
            <person name="Grigoriev I.V."/>
            <person name="Crous P."/>
            <person name="Smith M.E."/>
        </authorList>
    </citation>
    <scope>NUCLEOTIDE SEQUENCE</scope>
    <source>
        <strain evidence="1">CBS 102833</strain>
    </source>
</reference>
<dbReference type="EMBL" id="JANBUP010001572">
    <property type="protein sequence ID" value="KAJ2804857.1"/>
    <property type="molecule type" value="Genomic_DNA"/>
</dbReference>
<keyword evidence="2" id="KW-1185">Reference proteome</keyword>
<comment type="caution">
    <text evidence="1">The sequence shown here is derived from an EMBL/GenBank/DDBJ whole genome shotgun (WGS) entry which is preliminary data.</text>
</comment>
<sequence length="653" mass="69476">SAKPDSTTPSSKSSPTPTPDSRNTGSQTPTATDENTRENPTGTNDDNSDSAQTTNNSHPTNASDAQTPTPSFDESYDITGLPGSAVMMTPNLMLIPTPMFVIGTNVTFGWKYNNNTLRPPKKVSICGKFPKGSKKSKDPAALCDWDIAVNISGALNKYTWDTVTKGAPGIAFSEDSGYLMYLYDSDFGVSNYVPGAGRIPPSQFWFNMYNSRYGSTNQGVPKGYDPSTAHSLSVQIWIVATAAILGVLGVSMVLFGQLMHVYAQDQSQSQSPTDSNIASPTPSATQDTSRDGATDSRPDEQDTATTNDSIDSSNITEEETLTDTNNSSVESLDASYDETGIPGAVSLNTPNYMTIPTPMFEIGSNVVLGWSYSNDTLRPPAKVSICGRFPSDFAAFQGRTGVCDWIVASNLTGGTQNYRWDTVTQGAPGYAFYADTGYMMYIYDGDFGVNNPIPGAGRITPFAFTFAMYNSQYDNTNQGVPVGYNPSTASVNQISLWTLGADGRDATSDKGGGSGDNRDLTVNIGGATATTPSPPSSGFGISLNNGGDSTPSKTGSSKSPSSTGSGSSNGQPGRITMKTPPQSVASPLFEIASTVQLQWDYDNNMKKPPSQITIRGQMPSGFFQPGTSKPLYWYIAQNVSAAPKSYNWDTITE</sequence>
<feature type="non-terminal residue" evidence="1">
    <location>
        <position position="1"/>
    </location>
</feature>
<dbReference type="Proteomes" id="UP001140096">
    <property type="component" value="Unassembled WGS sequence"/>
</dbReference>
<accession>A0ACC1LBZ3</accession>